<keyword evidence="1" id="KW-0175">Coiled coil</keyword>
<feature type="signal peptide" evidence="3">
    <location>
        <begin position="1"/>
        <end position="16"/>
    </location>
</feature>
<feature type="coiled-coil region" evidence="1">
    <location>
        <begin position="43"/>
        <end position="70"/>
    </location>
</feature>
<feature type="compositionally biased region" description="Basic and acidic residues" evidence="2">
    <location>
        <begin position="968"/>
        <end position="977"/>
    </location>
</feature>
<feature type="compositionally biased region" description="Acidic residues" evidence="2">
    <location>
        <begin position="698"/>
        <end position="721"/>
    </location>
</feature>
<evidence type="ECO:0000313" key="5">
    <source>
        <dbReference type="Proteomes" id="UP000031512"/>
    </source>
</evidence>
<feature type="compositionally biased region" description="Polar residues" evidence="2">
    <location>
        <begin position="252"/>
        <end position="263"/>
    </location>
</feature>
<evidence type="ECO:0000313" key="4">
    <source>
        <dbReference type="EMBL" id="EKX72005.1"/>
    </source>
</evidence>
<dbReference type="Proteomes" id="UP000031512">
    <property type="component" value="Unassembled WGS sequence"/>
</dbReference>
<protein>
    <submittedName>
        <fullName evidence="4">Uncharacterized protein</fullName>
    </submittedName>
</protein>
<feature type="region of interest" description="Disordered" evidence="2">
    <location>
        <begin position="694"/>
        <end position="729"/>
    </location>
</feature>
<evidence type="ECO:0000256" key="3">
    <source>
        <dbReference type="SAM" id="SignalP"/>
    </source>
</evidence>
<evidence type="ECO:0000256" key="1">
    <source>
        <dbReference type="SAM" id="Coils"/>
    </source>
</evidence>
<keyword evidence="5" id="KW-1185">Reference proteome</keyword>
<feature type="compositionally biased region" description="Acidic residues" evidence="2">
    <location>
        <begin position="511"/>
        <end position="520"/>
    </location>
</feature>
<dbReference type="KEGG" id="beq:BEWA_016830"/>
<feature type="region of interest" description="Disordered" evidence="2">
    <location>
        <begin position="509"/>
        <end position="532"/>
    </location>
</feature>
<dbReference type="GeneID" id="15804945"/>
<gene>
    <name evidence="4" type="ORF">BEWA_016830</name>
</gene>
<dbReference type="AlphaFoldDB" id="L1L9Y7"/>
<feature type="compositionally biased region" description="Basic and acidic residues" evidence="2">
    <location>
        <begin position="237"/>
        <end position="251"/>
    </location>
</feature>
<accession>L1L9Y7</accession>
<feature type="region of interest" description="Disordered" evidence="2">
    <location>
        <begin position="221"/>
        <end position="263"/>
    </location>
</feature>
<feature type="compositionally biased region" description="Basic and acidic residues" evidence="2">
    <location>
        <begin position="1061"/>
        <end position="1070"/>
    </location>
</feature>
<feature type="compositionally biased region" description="Basic and acidic residues" evidence="2">
    <location>
        <begin position="1004"/>
        <end position="1014"/>
    </location>
</feature>
<name>L1L9Y7_THEEQ</name>
<dbReference type="VEuPathDB" id="PiroplasmaDB:BEWA_016830"/>
<dbReference type="EMBL" id="ACOU01000008">
    <property type="protein sequence ID" value="EKX72005.1"/>
    <property type="molecule type" value="Genomic_DNA"/>
</dbReference>
<reference evidence="4 5" key="1">
    <citation type="journal article" date="2012" name="BMC Genomics">
        <title>Comparative genomic analysis and phylogenetic position of Theileria equi.</title>
        <authorList>
            <person name="Kappmeyer L.S."/>
            <person name="Thiagarajan M."/>
            <person name="Herndon D.R."/>
            <person name="Ramsay J.D."/>
            <person name="Caler E."/>
            <person name="Djikeng A."/>
            <person name="Gillespie J.J."/>
            <person name="Lau A.O."/>
            <person name="Roalson E.H."/>
            <person name="Silva J.C."/>
            <person name="Silva M.G."/>
            <person name="Suarez C.E."/>
            <person name="Ueti M.W."/>
            <person name="Nene V.M."/>
            <person name="Mealey R.H."/>
            <person name="Knowles D.P."/>
            <person name="Brayton K.A."/>
        </authorList>
    </citation>
    <scope>NUCLEOTIDE SEQUENCE [LARGE SCALE GENOMIC DNA]</scope>
    <source>
        <strain evidence="4 5">WA</strain>
    </source>
</reference>
<feature type="compositionally biased region" description="Basic and acidic residues" evidence="2">
    <location>
        <begin position="1022"/>
        <end position="1048"/>
    </location>
</feature>
<keyword evidence="3" id="KW-0732">Signal</keyword>
<feature type="region of interest" description="Disordered" evidence="2">
    <location>
        <begin position="950"/>
        <end position="1095"/>
    </location>
</feature>
<feature type="region of interest" description="Disordered" evidence="2">
    <location>
        <begin position="282"/>
        <end position="339"/>
    </location>
</feature>
<dbReference type="RefSeq" id="XP_004831457.1">
    <property type="nucleotide sequence ID" value="XM_004831400.1"/>
</dbReference>
<evidence type="ECO:0000256" key="2">
    <source>
        <dbReference type="SAM" id="MobiDB-lite"/>
    </source>
</evidence>
<feature type="compositionally biased region" description="Basic and acidic residues" evidence="2">
    <location>
        <begin position="290"/>
        <end position="301"/>
    </location>
</feature>
<organism evidence="4 5">
    <name type="scientific">Theileria equi strain WA</name>
    <dbReference type="NCBI Taxonomy" id="1537102"/>
    <lineage>
        <taxon>Eukaryota</taxon>
        <taxon>Sar</taxon>
        <taxon>Alveolata</taxon>
        <taxon>Apicomplexa</taxon>
        <taxon>Aconoidasida</taxon>
        <taxon>Piroplasmida</taxon>
        <taxon>Theileriidae</taxon>
        <taxon>Theileria</taxon>
    </lineage>
</organism>
<proteinExistence type="predicted"/>
<feature type="chain" id="PRO_5003952916" evidence="3">
    <location>
        <begin position="17"/>
        <end position="1113"/>
    </location>
</feature>
<feature type="compositionally biased region" description="Polar residues" evidence="2">
    <location>
        <begin position="318"/>
        <end position="334"/>
    </location>
</feature>
<comment type="caution">
    <text evidence="4">The sequence shown here is derived from an EMBL/GenBank/DDBJ whole genome shotgun (WGS) entry which is preliminary data.</text>
</comment>
<sequence length="1113" mass="123559">MKSIIVPALLAITALAAREDEIKRLDGEVQYATQVSAGLVELSDKLNLACNALNDNMTQLEKLCAKAKANGHLDHETIKIYNEILPVMSVCANTRKEYDELNEVATKTAAEHKRCIDFLARANEQEAKVECERAREHFLELERLVGPSSYVFPNSANVIPKIDAAIAKSYEIIRKYRNYVQEGKCDAEGYRGTGLHAPLGQNDTFGPVGPHVVVRPPVITVENKKDDESESPADPQVDVKSKTVEHTKDESTVNGATQTSNTVITPPLPLYIRQTPIAVLPQGPKVDTGVGKKEQVPEPRAPEQPTGFDSPQSRESEASTGQESVPTQGEQTPTVLKKQRASVQGVENIKVWKMELLKWNKVAIEVHREAFNMINTLDEARKIVHELIEESRQFVANATGNKPLENLLNDAVNLHTEFEQEFENKCKHLEEIMERSDDLNKRIVTALSSGPMHGYLDLLKHEVGTATRVIGELQGLYGNLGDVREYARTTLSHIKAIASDIEKIFTALDSESSDTDESDDQASTTEETSPEEQLVRFQDILRGDALEAKKITERMDVVVEKIKLIIEEIRRFALESGNSLDNEIAELLAFERDVFEHKRAVDIQLNQMYVKSNLSLHGINELLVGRDEDVLSEKVPEVEKLLQDNRNLLKTTRNLSDEVEKTFQELDDKMSRIIRDLNIKSNVQVDSIGSLRGHVQDSESELDSSDDEPSATEDGTLDSLDDLPQSDNVPTVSRVDLVNTAITLDGRLREKLEVISTAKTNAVGRYEKAEELYNEFMAIFSNVSDSRAVTLATTHASVVHHKSEAEKFYHAIVAKTGALKASVDELLGRVGECLTELAKDDNSSFTHDEVFDTCTVVLDHALQATSQNFDQSIEEYLGKLNKEVAIIRSLVDITTSSGKFPVNGNVEPKNHVNLEKPVGSNERLFMLVDLSALDTARNFAESIILPTKQTGGEDHANIQGESVPTKKLSSEHSKEDDQNSFSDTSPEQNEKEDNEPSGGMGHVHVQEESTKVEVGEASGTAHSEDKNPEQSEPTEKEENAPTEHKFTEDSNGETPIETNDEQGKDQDQKEQPNQNVTGKEPGKKLEDDDDLESSGFKTLSCVVITFFAILMQF</sequence>